<dbReference type="InterPro" id="IPR043128">
    <property type="entry name" value="Rev_trsase/Diguanyl_cyclase"/>
</dbReference>
<dbReference type="SUPFAM" id="SSF55073">
    <property type="entry name" value="Nucleotide cyclase"/>
    <property type="match status" value="1"/>
</dbReference>
<keyword evidence="9" id="KW-0808">Transferase</keyword>
<dbReference type="GO" id="GO:1902201">
    <property type="term" value="P:negative regulation of bacterial-type flagellum-dependent cell motility"/>
    <property type="evidence" value="ECO:0007669"/>
    <property type="project" value="TreeGrafter"/>
</dbReference>
<dbReference type="Gene3D" id="3.30.70.270">
    <property type="match status" value="1"/>
</dbReference>
<keyword evidence="4" id="KW-0597">Phosphoprotein</keyword>
<dbReference type="SMART" id="SM00448">
    <property type="entry name" value="REC"/>
    <property type="match status" value="1"/>
</dbReference>
<dbReference type="CDD" id="cd01949">
    <property type="entry name" value="GGDEF"/>
    <property type="match status" value="1"/>
</dbReference>
<dbReference type="Gene3D" id="3.40.50.2300">
    <property type="match status" value="1"/>
</dbReference>
<dbReference type="EC" id="2.7.7.65" evidence="2"/>
<dbReference type="InterPro" id="IPR000160">
    <property type="entry name" value="GGDEF_dom"/>
</dbReference>
<dbReference type="InterPro" id="IPR001789">
    <property type="entry name" value="Sig_transdc_resp-reg_receiver"/>
</dbReference>
<keyword evidence="5" id="KW-0175">Coiled coil</keyword>
<dbReference type="GO" id="GO:0043709">
    <property type="term" value="P:cell adhesion involved in single-species biofilm formation"/>
    <property type="evidence" value="ECO:0007669"/>
    <property type="project" value="TreeGrafter"/>
</dbReference>
<dbReference type="AlphaFoldDB" id="A0AA43Q630"/>
<dbReference type="FunFam" id="3.30.70.270:FF:000001">
    <property type="entry name" value="Diguanylate cyclase domain protein"/>
    <property type="match status" value="1"/>
</dbReference>
<dbReference type="SUPFAM" id="SSF109604">
    <property type="entry name" value="HD-domain/PDEase-like"/>
    <property type="match status" value="1"/>
</dbReference>
<evidence type="ECO:0000259" key="7">
    <source>
        <dbReference type="PROSITE" id="PS50887"/>
    </source>
</evidence>
<keyword evidence="10" id="KW-1185">Reference proteome</keyword>
<dbReference type="PANTHER" id="PTHR45138">
    <property type="entry name" value="REGULATORY COMPONENTS OF SENSORY TRANSDUCTION SYSTEM"/>
    <property type="match status" value="1"/>
</dbReference>
<organism evidence="9 10">
    <name type="scientific">Candidatus Methylobacter titanis</name>
    <dbReference type="NCBI Taxonomy" id="3053457"/>
    <lineage>
        <taxon>Bacteria</taxon>
        <taxon>Pseudomonadati</taxon>
        <taxon>Pseudomonadota</taxon>
        <taxon>Gammaproteobacteria</taxon>
        <taxon>Methylococcales</taxon>
        <taxon>Methylococcaceae</taxon>
        <taxon>Methylobacter</taxon>
    </lineage>
</organism>
<comment type="caution">
    <text evidence="9">The sequence shown here is derived from an EMBL/GenBank/DDBJ whole genome shotgun (WGS) entry which is preliminary data.</text>
</comment>
<dbReference type="Gene3D" id="1.10.3210.10">
    <property type="entry name" value="Hypothetical protein af1432"/>
    <property type="match status" value="1"/>
</dbReference>
<protein>
    <recommendedName>
        <fullName evidence="2">diguanylate cyclase</fullName>
        <ecNumber evidence="2">2.7.7.65</ecNumber>
    </recommendedName>
</protein>
<dbReference type="SUPFAM" id="SSF52172">
    <property type="entry name" value="CheY-like"/>
    <property type="match status" value="1"/>
</dbReference>
<keyword evidence="9" id="KW-0548">Nucleotidyltransferase</keyword>
<dbReference type="PROSITE" id="PS50110">
    <property type="entry name" value="RESPONSE_REGULATORY"/>
    <property type="match status" value="1"/>
</dbReference>
<dbReference type="Pfam" id="PF08668">
    <property type="entry name" value="HDOD"/>
    <property type="match status" value="1"/>
</dbReference>
<accession>A0AA43Q630</accession>
<dbReference type="CDD" id="cd17574">
    <property type="entry name" value="REC_OmpR"/>
    <property type="match status" value="1"/>
</dbReference>
<dbReference type="PROSITE" id="PS50887">
    <property type="entry name" value="GGDEF"/>
    <property type="match status" value="1"/>
</dbReference>
<dbReference type="InterPro" id="IPR050469">
    <property type="entry name" value="Diguanylate_Cyclase"/>
</dbReference>
<evidence type="ECO:0000313" key="10">
    <source>
        <dbReference type="Proteomes" id="UP001160519"/>
    </source>
</evidence>
<dbReference type="SMART" id="SM00267">
    <property type="entry name" value="GGDEF"/>
    <property type="match status" value="1"/>
</dbReference>
<dbReference type="Pfam" id="PF00990">
    <property type="entry name" value="GGDEF"/>
    <property type="match status" value="1"/>
</dbReference>
<feature type="modified residue" description="4-aspartylphosphate" evidence="4">
    <location>
        <position position="354"/>
    </location>
</feature>
<feature type="domain" description="GGDEF" evidence="7">
    <location>
        <begin position="485"/>
        <end position="618"/>
    </location>
</feature>
<dbReference type="PROSITE" id="PS51833">
    <property type="entry name" value="HDOD"/>
    <property type="match status" value="1"/>
</dbReference>
<dbReference type="Proteomes" id="UP001160519">
    <property type="component" value="Unassembled WGS sequence"/>
</dbReference>
<evidence type="ECO:0000256" key="4">
    <source>
        <dbReference type="PROSITE-ProRule" id="PRU00169"/>
    </source>
</evidence>
<comment type="catalytic activity">
    <reaction evidence="3">
        <text>2 GTP = 3',3'-c-di-GMP + 2 diphosphate</text>
        <dbReference type="Rhea" id="RHEA:24898"/>
        <dbReference type="ChEBI" id="CHEBI:33019"/>
        <dbReference type="ChEBI" id="CHEBI:37565"/>
        <dbReference type="ChEBI" id="CHEBI:58805"/>
        <dbReference type="EC" id="2.7.7.65"/>
    </reaction>
</comment>
<dbReference type="GO" id="GO:0000160">
    <property type="term" value="P:phosphorelay signal transduction system"/>
    <property type="evidence" value="ECO:0007669"/>
    <property type="project" value="InterPro"/>
</dbReference>
<feature type="coiled-coil region" evidence="5">
    <location>
        <begin position="423"/>
        <end position="450"/>
    </location>
</feature>
<sequence length="624" mass="68725">MNVEFNLNELKAADRLPSPSGTALAIMQLVQQSDATVHQVSQLIKVDPALSGRILRFANSAAFGARRPIADVETAVMMMGMQTVRNFALSLSLIGSNSKGHCPGFDYEAYWSRSLAMSVAISAITTREVTVVSAESFTLGLLGEIGSLALATAWSEIYGECLGAAEGRQLLELEHEHFAIDHNALSLLLLADWGFPVIFLDALKLSFETKVPGINRTDQFAKQLIFARLIGNYCVADESQQAALLPSLIAAASLHALDEAELLTFVDQIIELWHEWGKVCDVKTDARQSWQKTVATLRSALSGLELLLVDDDPMMLARLSKQLAAAGHQVAVCRDGESALKHVIEHRPQLVITDWRMKPMDGLTLCKTLRASAFGKNIYLIMLTSTEDEDALVEAFDAGIDDYVTKPVSLRVLLARIRAGQRIVTLQHELEKESQDIQRYTAELATANRRLKLMAHTDILTNLPNRRYALSRLEQESAAALRTKQPLSVLMLDLDYFKSVNDTLGHEVGDQVLTHAAKLMRTNVRSNDIVCRLGGEEFLVIAPNTNGATALLLAERIRNAIEKNQLRGLVLPRPITVSIGVAGSLGAKPDWKELMKWADDALYRVKQGNRNGVQLAYRDVGKGR</sequence>
<dbReference type="InterPro" id="IPR013976">
    <property type="entry name" value="HDOD"/>
</dbReference>
<evidence type="ECO:0000259" key="8">
    <source>
        <dbReference type="PROSITE" id="PS51833"/>
    </source>
</evidence>
<dbReference type="GO" id="GO:0052621">
    <property type="term" value="F:diguanylate cyclase activity"/>
    <property type="evidence" value="ECO:0007669"/>
    <property type="project" value="UniProtKB-EC"/>
</dbReference>
<gene>
    <name evidence="9" type="ORF">PSU93_04545</name>
</gene>
<reference evidence="9" key="1">
    <citation type="submission" date="2023-01" db="EMBL/GenBank/DDBJ databases">
        <title>Biogeochemical cycle of methane in antarctic sediments.</title>
        <authorList>
            <person name="Roldan D.M."/>
            <person name="Menes R.J."/>
        </authorList>
    </citation>
    <scope>NUCLEOTIDE SEQUENCE [LARGE SCALE GENOMIC DNA]</scope>
    <source>
        <strain evidence="9">K-2018 MAG008</strain>
    </source>
</reference>
<evidence type="ECO:0000256" key="2">
    <source>
        <dbReference type="ARBA" id="ARBA00012528"/>
    </source>
</evidence>
<comment type="cofactor">
    <cofactor evidence="1">
        <name>Mg(2+)</name>
        <dbReference type="ChEBI" id="CHEBI:18420"/>
    </cofactor>
</comment>
<feature type="domain" description="Response regulatory" evidence="6">
    <location>
        <begin position="305"/>
        <end position="421"/>
    </location>
</feature>
<proteinExistence type="predicted"/>
<dbReference type="PANTHER" id="PTHR45138:SF9">
    <property type="entry name" value="DIGUANYLATE CYCLASE DGCM-RELATED"/>
    <property type="match status" value="1"/>
</dbReference>
<evidence type="ECO:0000256" key="5">
    <source>
        <dbReference type="SAM" id="Coils"/>
    </source>
</evidence>
<evidence type="ECO:0000256" key="1">
    <source>
        <dbReference type="ARBA" id="ARBA00001946"/>
    </source>
</evidence>
<evidence type="ECO:0000259" key="6">
    <source>
        <dbReference type="PROSITE" id="PS50110"/>
    </source>
</evidence>
<dbReference type="InterPro" id="IPR029787">
    <property type="entry name" value="Nucleotide_cyclase"/>
</dbReference>
<name>A0AA43Q630_9GAMM</name>
<evidence type="ECO:0000256" key="3">
    <source>
        <dbReference type="ARBA" id="ARBA00034247"/>
    </source>
</evidence>
<dbReference type="Pfam" id="PF00072">
    <property type="entry name" value="Response_reg"/>
    <property type="match status" value="1"/>
</dbReference>
<feature type="domain" description="HDOD" evidence="8">
    <location>
        <begin position="16"/>
        <end position="209"/>
    </location>
</feature>
<evidence type="ECO:0000313" key="9">
    <source>
        <dbReference type="EMBL" id="MDI1230404.1"/>
    </source>
</evidence>
<dbReference type="NCBIfam" id="TIGR00254">
    <property type="entry name" value="GGDEF"/>
    <property type="match status" value="1"/>
</dbReference>
<dbReference type="GO" id="GO:0005886">
    <property type="term" value="C:plasma membrane"/>
    <property type="evidence" value="ECO:0007669"/>
    <property type="project" value="TreeGrafter"/>
</dbReference>
<dbReference type="EMBL" id="JAQSDF010000008">
    <property type="protein sequence ID" value="MDI1230404.1"/>
    <property type="molecule type" value="Genomic_DNA"/>
</dbReference>
<dbReference type="InterPro" id="IPR011006">
    <property type="entry name" value="CheY-like_superfamily"/>
</dbReference>